<name>A0AAX3EK20_PAEUR</name>
<dbReference type="RefSeq" id="WP_069695417.1">
    <property type="nucleotide sequence ID" value="NZ_CP043010.1"/>
</dbReference>
<evidence type="ECO:0000256" key="1">
    <source>
        <dbReference type="SAM" id="MobiDB-lite"/>
    </source>
</evidence>
<feature type="region of interest" description="Disordered" evidence="1">
    <location>
        <begin position="74"/>
        <end position="111"/>
    </location>
</feature>
<feature type="compositionally biased region" description="Polar residues" evidence="1">
    <location>
        <begin position="84"/>
        <end position="96"/>
    </location>
</feature>
<dbReference type="AlphaFoldDB" id="A0AAX3EK20"/>
<dbReference type="EMBL" id="CP101185">
    <property type="protein sequence ID" value="UYV98481.1"/>
    <property type="molecule type" value="Genomic_DNA"/>
</dbReference>
<evidence type="ECO:0000313" key="3">
    <source>
        <dbReference type="Proteomes" id="UP001163293"/>
    </source>
</evidence>
<protein>
    <submittedName>
        <fullName evidence="2">Uncharacterized protein</fullName>
    </submittedName>
</protein>
<gene>
    <name evidence="2" type="ORF">NL394_04425</name>
</gene>
<evidence type="ECO:0000313" key="2">
    <source>
        <dbReference type="EMBL" id="UYV98481.1"/>
    </source>
</evidence>
<organism evidence="2 3">
    <name type="scientific">Paenarthrobacter ureafaciens</name>
    <dbReference type="NCBI Taxonomy" id="37931"/>
    <lineage>
        <taxon>Bacteria</taxon>
        <taxon>Bacillati</taxon>
        <taxon>Actinomycetota</taxon>
        <taxon>Actinomycetes</taxon>
        <taxon>Micrococcales</taxon>
        <taxon>Micrococcaceae</taxon>
        <taxon>Paenarthrobacter</taxon>
    </lineage>
</organism>
<reference evidence="2" key="1">
    <citation type="submission" date="2022-07" db="EMBL/GenBank/DDBJ databases">
        <authorList>
            <person name="Wu T."/>
        </authorList>
    </citation>
    <scope>NUCLEOTIDE SEQUENCE</scope>
    <source>
        <strain evidence="2">SD-1</strain>
    </source>
</reference>
<accession>A0AAX3EK20</accession>
<proteinExistence type="predicted"/>
<keyword evidence="3" id="KW-1185">Reference proteome</keyword>
<sequence length="270" mass="28702">MEPTEETSVPPKTGTYRVTINGLYVRSESWDHAFEVDGKGDEVYIDVQARTVGEDGKVLDRPGRGNKTVVMGVTNGQGGRIQAGSRSSKGGLQTGDTVPKSAADSNEGPWNLSTEPNANRLPLNAGTFTLTEGQGKVLIAPTIWEWDGGSDLFSAWTEWLKGAADKVPAEALGAPGAVAKKATQLGLGIALSLSEDQVIGQASDRPIGIQSQGPNGYVFDPYVIALDYATAEAVATEDDGKGPGVKTIVYKDADKFHGHYELYYQVTKIK</sequence>
<dbReference type="Proteomes" id="UP001163293">
    <property type="component" value="Chromosome"/>
</dbReference>